<dbReference type="Proteomes" id="UP000443153">
    <property type="component" value="Unassembled WGS sequence"/>
</dbReference>
<reference evidence="4 5" key="1">
    <citation type="submission" date="2019-11" db="EMBL/GenBank/DDBJ databases">
        <title>Maribacter lutea sp. nov., a marine bacterium isolated from intertidal sand.</title>
        <authorList>
            <person name="Liu A."/>
        </authorList>
    </citation>
    <scope>NUCLEOTIDE SEQUENCE [LARGE SCALE GENOMIC DNA]</scope>
    <source>
        <strain evidence="4 5">RZ05</strain>
    </source>
</reference>
<sequence length="330" mass="37812">MELRLIKEGDKQYLHKNIKGEKLFRNVHIRNSVRFETIEIDLKEGEATVNGPAFSNKVRPDGKNLEMCVSSNCPVLKLHFSLQGGYRHEPLNNEGLSIHIPESHCNMYYVPSLKGKDVFSDEKTKIFEIYVAHDSIDHLLYGEFKERISELHDAIDQLKTYVLWEKSKPISANILSKINEIIKCPYTNKVRKCYLESKLTALLIDFLLGKNPSKAMESELDIPKADYQALEKVEVFITKNLKKPLNILDLAKIAGFNATKLKRDFKKVYGMPVFKYITTLRMEAAKKMIVEEELPIAHAAYEVGYANPQHFTAAFKRTMGYLPSALKRGN</sequence>
<dbReference type="AlphaFoldDB" id="A0A6I2MPX0"/>
<dbReference type="GO" id="GO:0043565">
    <property type="term" value="F:sequence-specific DNA binding"/>
    <property type="evidence" value="ECO:0007669"/>
    <property type="project" value="InterPro"/>
</dbReference>
<dbReference type="GO" id="GO:0003700">
    <property type="term" value="F:DNA-binding transcription factor activity"/>
    <property type="evidence" value="ECO:0007669"/>
    <property type="project" value="InterPro"/>
</dbReference>
<name>A0A6I2MPX0_9FLAO</name>
<keyword evidence="2" id="KW-0804">Transcription</keyword>
<dbReference type="InterPro" id="IPR018060">
    <property type="entry name" value="HTH_AraC"/>
</dbReference>
<dbReference type="PROSITE" id="PS01124">
    <property type="entry name" value="HTH_ARAC_FAMILY_2"/>
    <property type="match status" value="1"/>
</dbReference>
<organism evidence="4 5">
    <name type="scientific">Maribacter luteus</name>
    <dbReference type="NCBI Taxonomy" id="2594478"/>
    <lineage>
        <taxon>Bacteria</taxon>
        <taxon>Pseudomonadati</taxon>
        <taxon>Bacteroidota</taxon>
        <taxon>Flavobacteriia</taxon>
        <taxon>Flavobacteriales</taxon>
        <taxon>Flavobacteriaceae</taxon>
        <taxon>Maribacter</taxon>
    </lineage>
</organism>
<dbReference type="EMBL" id="WKJH01000006">
    <property type="protein sequence ID" value="MRX64575.1"/>
    <property type="molecule type" value="Genomic_DNA"/>
</dbReference>
<evidence type="ECO:0000256" key="2">
    <source>
        <dbReference type="ARBA" id="ARBA00023163"/>
    </source>
</evidence>
<dbReference type="Pfam" id="PF12833">
    <property type="entry name" value="HTH_18"/>
    <property type="match status" value="1"/>
</dbReference>
<dbReference type="PANTHER" id="PTHR47893:SF1">
    <property type="entry name" value="REGULATORY PROTEIN PCHR"/>
    <property type="match status" value="1"/>
</dbReference>
<dbReference type="SUPFAM" id="SSF46689">
    <property type="entry name" value="Homeodomain-like"/>
    <property type="match status" value="2"/>
</dbReference>
<dbReference type="Gene3D" id="1.10.10.60">
    <property type="entry name" value="Homeodomain-like"/>
    <property type="match status" value="2"/>
</dbReference>
<proteinExistence type="predicted"/>
<evidence type="ECO:0000313" key="4">
    <source>
        <dbReference type="EMBL" id="MRX64575.1"/>
    </source>
</evidence>
<dbReference type="PANTHER" id="PTHR47893">
    <property type="entry name" value="REGULATORY PROTEIN PCHR"/>
    <property type="match status" value="1"/>
</dbReference>
<protein>
    <submittedName>
        <fullName evidence="4">Helix-turn-helix domain-containing protein</fullName>
    </submittedName>
</protein>
<dbReference type="SMART" id="SM00342">
    <property type="entry name" value="HTH_ARAC"/>
    <property type="match status" value="1"/>
</dbReference>
<evidence type="ECO:0000313" key="5">
    <source>
        <dbReference type="Proteomes" id="UP000443153"/>
    </source>
</evidence>
<evidence type="ECO:0000259" key="3">
    <source>
        <dbReference type="PROSITE" id="PS01124"/>
    </source>
</evidence>
<dbReference type="InterPro" id="IPR053142">
    <property type="entry name" value="PchR_regulatory_protein"/>
</dbReference>
<gene>
    <name evidence="4" type="ORF">GJ691_10375</name>
</gene>
<keyword evidence="5" id="KW-1185">Reference proteome</keyword>
<feature type="domain" description="HTH araC/xylS-type" evidence="3">
    <location>
        <begin position="231"/>
        <end position="329"/>
    </location>
</feature>
<comment type="caution">
    <text evidence="4">The sequence shown here is derived from an EMBL/GenBank/DDBJ whole genome shotgun (WGS) entry which is preliminary data.</text>
</comment>
<accession>A0A6I2MPX0</accession>
<dbReference type="RefSeq" id="WP_154366579.1">
    <property type="nucleotide sequence ID" value="NZ_WKJH01000006.1"/>
</dbReference>
<dbReference type="OrthoDB" id="799767at2"/>
<dbReference type="InterPro" id="IPR009057">
    <property type="entry name" value="Homeodomain-like_sf"/>
</dbReference>
<keyword evidence="1" id="KW-0805">Transcription regulation</keyword>
<evidence type="ECO:0000256" key="1">
    <source>
        <dbReference type="ARBA" id="ARBA00023015"/>
    </source>
</evidence>